<dbReference type="Proteomes" id="UP000267342">
    <property type="component" value="Chromosome"/>
</dbReference>
<organism evidence="1 2">
    <name type="scientific">Zymobacter palmae</name>
    <dbReference type="NCBI Taxonomy" id="33074"/>
    <lineage>
        <taxon>Bacteria</taxon>
        <taxon>Pseudomonadati</taxon>
        <taxon>Pseudomonadota</taxon>
        <taxon>Gammaproteobacteria</taxon>
        <taxon>Oceanospirillales</taxon>
        <taxon>Halomonadaceae</taxon>
        <taxon>Zymobacter group</taxon>
        <taxon>Zymobacter</taxon>
    </lineage>
</organism>
<dbReference type="EMBL" id="AP018933">
    <property type="protein sequence ID" value="BBG31110.1"/>
    <property type="molecule type" value="Genomic_DNA"/>
</dbReference>
<protein>
    <submittedName>
        <fullName evidence="1">Uncharacterized protein</fullName>
    </submittedName>
</protein>
<evidence type="ECO:0000313" key="2">
    <source>
        <dbReference type="Proteomes" id="UP000267342"/>
    </source>
</evidence>
<keyword evidence="2" id="KW-1185">Reference proteome</keyword>
<gene>
    <name evidence="1" type="ORF">ZBT109_2379</name>
</gene>
<reference evidence="1 2" key="1">
    <citation type="submission" date="2018-09" db="EMBL/GenBank/DDBJ databases">
        <title>Zymobacter palmae IAM14233 (=T109) whole genome analysis.</title>
        <authorList>
            <person name="Yanase H."/>
        </authorList>
    </citation>
    <scope>NUCLEOTIDE SEQUENCE [LARGE SCALE GENOMIC DNA]</scope>
    <source>
        <strain evidence="1 2">IAM14233</strain>
    </source>
</reference>
<accession>A0A348HHK8</accession>
<evidence type="ECO:0000313" key="1">
    <source>
        <dbReference type="EMBL" id="BBG31110.1"/>
    </source>
</evidence>
<dbReference type="KEGG" id="zpl:ZBT109_2379"/>
<name>A0A348HHK8_9GAMM</name>
<proteinExistence type="predicted"/>
<sequence>MFTPEKAALGGLRSFLNSWALRLSAHRIMRQGTFDDT</sequence>
<dbReference type="AlphaFoldDB" id="A0A348HHK8"/>